<organism evidence="1 2">
    <name type="scientific">Tribonema minus</name>
    <dbReference type="NCBI Taxonomy" id="303371"/>
    <lineage>
        <taxon>Eukaryota</taxon>
        <taxon>Sar</taxon>
        <taxon>Stramenopiles</taxon>
        <taxon>Ochrophyta</taxon>
        <taxon>PX clade</taxon>
        <taxon>Xanthophyceae</taxon>
        <taxon>Tribonematales</taxon>
        <taxon>Tribonemataceae</taxon>
        <taxon>Tribonema</taxon>
    </lineage>
</organism>
<dbReference type="InterPro" id="IPR016024">
    <property type="entry name" value="ARM-type_fold"/>
</dbReference>
<name>A0A835YPB3_9STRA</name>
<sequence length="224" mass="23700">MLVRQNAQELSDGGVCRLLLDALSTHPADARIQEAACRAVGYCAEASPGMRGELGDLTAGELDGCQLVCRALQLHPEQSLVQKWGLFAVMAMAQCQQNAVKLGCAGACTCAMEALRLHAGDRDVQETACQAVGKCSDASAALRDELGRLGACELVRTALQLHPASVLTQVWGLYAVACLAQSHSCALEFGRAGTCEVVLAGIHAHPSEADAQVRFRRRVPHHAS</sequence>
<evidence type="ECO:0000313" key="1">
    <source>
        <dbReference type="EMBL" id="KAG5177532.1"/>
    </source>
</evidence>
<dbReference type="AlphaFoldDB" id="A0A835YPB3"/>
<reference evidence="1" key="1">
    <citation type="submission" date="2021-02" db="EMBL/GenBank/DDBJ databases">
        <title>First Annotated Genome of the Yellow-green Alga Tribonema minus.</title>
        <authorList>
            <person name="Mahan K.M."/>
        </authorList>
    </citation>
    <scope>NUCLEOTIDE SEQUENCE</scope>
    <source>
        <strain evidence="1">UTEX B ZZ1240</strain>
    </source>
</reference>
<comment type="caution">
    <text evidence="1">The sequence shown here is derived from an EMBL/GenBank/DDBJ whole genome shotgun (WGS) entry which is preliminary data.</text>
</comment>
<dbReference type="SUPFAM" id="SSF48371">
    <property type="entry name" value="ARM repeat"/>
    <property type="match status" value="1"/>
</dbReference>
<accession>A0A835YPB3</accession>
<gene>
    <name evidence="1" type="ORF">JKP88DRAFT_158846</name>
</gene>
<dbReference type="Proteomes" id="UP000664859">
    <property type="component" value="Unassembled WGS sequence"/>
</dbReference>
<keyword evidence="2" id="KW-1185">Reference proteome</keyword>
<dbReference type="EMBL" id="JAFCMP010000525">
    <property type="protein sequence ID" value="KAG5177532.1"/>
    <property type="molecule type" value="Genomic_DNA"/>
</dbReference>
<dbReference type="OrthoDB" id="15111at2759"/>
<evidence type="ECO:0000313" key="2">
    <source>
        <dbReference type="Proteomes" id="UP000664859"/>
    </source>
</evidence>
<proteinExistence type="predicted"/>
<dbReference type="Gene3D" id="1.25.10.10">
    <property type="entry name" value="Leucine-rich Repeat Variant"/>
    <property type="match status" value="1"/>
</dbReference>
<protein>
    <submittedName>
        <fullName evidence="1">Uncharacterized protein</fullName>
    </submittedName>
</protein>
<dbReference type="InterPro" id="IPR011989">
    <property type="entry name" value="ARM-like"/>
</dbReference>